<name>A0AAV7P3I0_PLEWA</name>
<dbReference type="InterPro" id="IPR016187">
    <property type="entry name" value="CTDL_fold"/>
</dbReference>
<feature type="non-terminal residue" evidence="1">
    <location>
        <position position="54"/>
    </location>
</feature>
<comment type="caution">
    <text evidence="1">The sequence shown here is derived from an EMBL/GenBank/DDBJ whole genome shotgun (WGS) entry which is preliminary data.</text>
</comment>
<evidence type="ECO:0000313" key="1">
    <source>
        <dbReference type="EMBL" id="KAJ1122171.1"/>
    </source>
</evidence>
<dbReference type="EMBL" id="JANPWB010000011">
    <property type="protein sequence ID" value="KAJ1122171.1"/>
    <property type="molecule type" value="Genomic_DNA"/>
</dbReference>
<gene>
    <name evidence="1" type="ORF">NDU88_000675</name>
</gene>
<protein>
    <submittedName>
        <fullName evidence="1">Uncharacterized protein</fullName>
    </submittedName>
</protein>
<sequence>GTEPGQPSANKASKWEARNTFILRYKGEYHHWIGLRRDSKTQPWTWVNGTRFNN</sequence>
<organism evidence="1 2">
    <name type="scientific">Pleurodeles waltl</name>
    <name type="common">Iberian ribbed newt</name>
    <dbReference type="NCBI Taxonomy" id="8319"/>
    <lineage>
        <taxon>Eukaryota</taxon>
        <taxon>Metazoa</taxon>
        <taxon>Chordata</taxon>
        <taxon>Craniata</taxon>
        <taxon>Vertebrata</taxon>
        <taxon>Euteleostomi</taxon>
        <taxon>Amphibia</taxon>
        <taxon>Batrachia</taxon>
        <taxon>Caudata</taxon>
        <taxon>Salamandroidea</taxon>
        <taxon>Salamandridae</taxon>
        <taxon>Pleurodelinae</taxon>
        <taxon>Pleurodeles</taxon>
    </lineage>
</organism>
<feature type="non-terminal residue" evidence="1">
    <location>
        <position position="1"/>
    </location>
</feature>
<keyword evidence="2" id="KW-1185">Reference proteome</keyword>
<dbReference type="InterPro" id="IPR016186">
    <property type="entry name" value="C-type_lectin-like/link_sf"/>
</dbReference>
<proteinExistence type="predicted"/>
<accession>A0AAV7P3I0</accession>
<dbReference type="Proteomes" id="UP001066276">
    <property type="component" value="Chromosome 7"/>
</dbReference>
<dbReference type="SUPFAM" id="SSF56436">
    <property type="entry name" value="C-type lectin-like"/>
    <property type="match status" value="1"/>
</dbReference>
<reference evidence="1" key="1">
    <citation type="journal article" date="2022" name="bioRxiv">
        <title>Sequencing and chromosome-scale assembly of the giantPleurodeles waltlgenome.</title>
        <authorList>
            <person name="Brown T."/>
            <person name="Elewa A."/>
            <person name="Iarovenko S."/>
            <person name="Subramanian E."/>
            <person name="Araus A.J."/>
            <person name="Petzold A."/>
            <person name="Susuki M."/>
            <person name="Suzuki K.-i.T."/>
            <person name="Hayashi T."/>
            <person name="Toyoda A."/>
            <person name="Oliveira C."/>
            <person name="Osipova E."/>
            <person name="Leigh N.D."/>
            <person name="Simon A."/>
            <person name="Yun M.H."/>
        </authorList>
    </citation>
    <scope>NUCLEOTIDE SEQUENCE</scope>
    <source>
        <strain evidence="1">20211129_DDA</strain>
        <tissue evidence="1">Liver</tissue>
    </source>
</reference>
<dbReference type="Gene3D" id="3.10.100.10">
    <property type="entry name" value="Mannose-Binding Protein A, subunit A"/>
    <property type="match status" value="1"/>
</dbReference>
<dbReference type="AlphaFoldDB" id="A0AAV7P3I0"/>
<evidence type="ECO:0000313" key="2">
    <source>
        <dbReference type="Proteomes" id="UP001066276"/>
    </source>
</evidence>